<evidence type="ECO:0008006" key="12">
    <source>
        <dbReference type="Google" id="ProtNLM"/>
    </source>
</evidence>
<evidence type="ECO:0000256" key="4">
    <source>
        <dbReference type="ARBA" id="ARBA00022723"/>
    </source>
</evidence>
<accession>A0AAN7PW58</accession>
<evidence type="ECO:0000256" key="7">
    <source>
        <dbReference type="ARBA" id="ARBA00023033"/>
    </source>
</evidence>
<evidence type="ECO:0000256" key="2">
    <source>
        <dbReference type="ARBA" id="ARBA00010617"/>
    </source>
</evidence>
<dbReference type="PRINTS" id="PR00463">
    <property type="entry name" value="EP450I"/>
</dbReference>
<dbReference type="GO" id="GO:0004497">
    <property type="term" value="F:monooxygenase activity"/>
    <property type="evidence" value="ECO:0007669"/>
    <property type="project" value="UniProtKB-KW"/>
</dbReference>
<dbReference type="InterPro" id="IPR036396">
    <property type="entry name" value="Cyt_P450_sf"/>
</dbReference>
<keyword evidence="3 8" id="KW-0349">Heme</keyword>
<keyword evidence="7 9" id="KW-0503">Monooxygenase</keyword>
<evidence type="ECO:0000256" key="6">
    <source>
        <dbReference type="ARBA" id="ARBA00023004"/>
    </source>
</evidence>
<dbReference type="AlphaFoldDB" id="A0AAN7PW58"/>
<dbReference type="PRINTS" id="PR00385">
    <property type="entry name" value="P450"/>
</dbReference>
<organism evidence="10 11">
    <name type="scientific">Aquatica leii</name>
    <dbReference type="NCBI Taxonomy" id="1421715"/>
    <lineage>
        <taxon>Eukaryota</taxon>
        <taxon>Metazoa</taxon>
        <taxon>Ecdysozoa</taxon>
        <taxon>Arthropoda</taxon>
        <taxon>Hexapoda</taxon>
        <taxon>Insecta</taxon>
        <taxon>Pterygota</taxon>
        <taxon>Neoptera</taxon>
        <taxon>Endopterygota</taxon>
        <taxon>Coleoptera</taxon>
        <taxon>Polyphaga</taxon>
        <taxon>Elateriformia</taxon>
        <taxon>Elateroidea</taxon>
        <taxon>Lampyridae</taxon>
        <taxon>Luciolinae</taxon>
        <taxon>Aquatica</taxon>
    </lineage>
</organism>
<dbReference type="PROSITE" id="PS00086">
    <property type="entry name" value="CYTOCHROME_P450"/>
    <property type="match status" value="1"/>
</dbReference>
<dbReference type="GO" id="GO:0016705">
    <property type="term" value="F:oxidoreductase activity, acting on paired donors, with incorporation or reduction of molecular oxygen"/>
    <property type="evidence" value="ECO:0007669"/>
    <property type="project" value="InterPro"/>
</dbReference>
<dbReference type="CDD" id="cd11054">
    <property type="entry name" value="CYP24A1-like"/>
    <property type="match status" value="1"/>
</dbReference>
<sequence>MLVAYTVRSISWYQIYLKMASKNVMKRVISQIKPFTEIPTLPSAPIIGHTYLFLPGGKYNTERLTEAVLDISKSLGSIFRLKLGGINIVMTTNADDTETLFRNEGRMPIRPPFPALIHYRKKTFNSVGVVPGNGEEWYKFRTGATPLLKPDLVKAYEERHETIGDAFIKYINENLDKNLILHDLFNHLLKFTIEAISVVCPGHRYNCLSGENDAKKVIEASTNFMDGLYSTLVGLPFWKIYKNSGYRKLETSHAIIYRTIKSHLEELKQSHDINELKQTNPYMVSLIQNKNLKWEDVIMLSLEVFLGGIDAVATTLALTLHYLSHNHLVQEIASIEAIGADDACPFLRACVKETLRMSPTAGANSRFLIKDTEIGGYLIPQGTLVSAFTSITSQSGTYFSNPLIYNPERWLRKSDETVHHPFASLPFGYGPRMCPGKRIAEQEIVILLRKILKSYKLMPIGNPQIGMVYRMNRIADRPINVKFINTNC</sequence>
<reference evidence="11" key="1">
    <citation type="submission" date="2023-01" db="EMBL/GenBank/DDBJ databases">
        <title>Key to firefly adult light organ development and bioluminescence: homeobox transcription factors regulate luciferase expression and transportation to peroxisome.</title>
        <authorList>
            <person name="Fu X."/>
        </authorList>
    </citation>
    <scope>NUCLEOTIDE SEQUENCE [LARGE SCALE GENOMIC DNA]</scope>
</reference>
<dbReference type="Proteomes" id="UP001353858">
    <property type="component" value="Unassembled WGS sequence"/>
</dbReference>
<evidence type="ECO:0000256" key="5">
    <source>
        <dbReference type="ARBA" id="ARBA00023002"/>
    </source>
</evidence>
<dbReference type="PANTHER" id="PTHR24279:SF120">
    <property type="entry name" value="CYTOCHROME P450"/>
    <property type="match status" value="1"/>
</dbReference>
<comment type="cofactor">
    <cofactor evidence="1 8">
        <name>heme</name>
        <dbReference type="ChEBI" id="CHEBI:30413"/>
    </cofactor>
</comment>
<dbReference type="InterPro" id="IPR050479">
    <property type="entry name" value="CYP11_CYP27_families"/>
</dbReference>
<dbReference type="InterPro" id="IPR001128">
    <property type="entry name" value="Cyt_P450"/>
</dbReference>
<evidence type="ECO:0000256" key="3">
    <source>
        <dbReference type="ARBA" id="ARBA00022617"/>
    </source>
</evidence>
<keyword evidence="6 8" id="KW-0408">Iron</keyword>
<evidence type="ECO:0000256" key="8">
    <source>
        <dbReference type="PIRSR" id="PIRSR602401-1"/>
    </source>
</evidence>
<dbReference type="InterPro" id="IPR017972">
    <property type="entry name" value="Cyt_P450_CS"/>
</dbReference>
<dbReference type="PANTHER" id="PTHR24279">
    <property type="entry name" value="CYTOCHROME P450"/>
    <property type="match status" value="1"/>
</dbReference>
<proteinExistence type="inferred from homology"/>
<evidence type="ECO:0000313" key="10">
    <source>
        <dbReference type="EMBL" id="KAK4877717.1"/>
    </source>
</evidence>
<dbReference type="GO" id="GO:0020037">
    <property type="term" value="F:heme binding"/>
    <property type="evidence" value="ECO:0007669"/>
    <property type="project" value="InterPro"/>
</dbReference>
<feature type="binding site" description="axial binding residue" evidence="8">
    <location>
        <position position="434"/>
    </location>
    <ligand>
        <name>heme</name>
        <dbReference type="ChEBI" id="CHEBI:30413"/>
    </ligand>
    <ligandPart>
        <name>Fe</name>
        <dbReference type="ChEBI" id="CHEBI:18248"/>
    </ligandPart>
</feature>
<keyword evidence="4 8" id="KW-0479">Metal-binding</keyword>
<dbReference type="EMBL" id="JARPUR010000004">
    <property type="protein sequence ID" value="KAK4877717.1"/>
    <property type="molecule type" value="Genomic_DNA"/>
</dbReference>
<protein>
    <recommendedName>
        <fullName evidence="12">Cytochrome P450</fullName>
    </recommendedName>
</protein>
<comment type="similarity">
    <text evidence="2 9">Belongs to the cytochrome P450 family.</text>
</comment>
<comment type="caution">
    <text evidence="10">The sequence shown here is derived from an EMBL/GenBank/DDBJ whole genome shotgun (WGS) entry which is preliminary data.</text>
</comment>
<evidence type="ECO:0000313" key="11">
    <source>
        <dbReference type="Proteomes" id="UP001353858"/>
    </source>
</evidence>
<dbReference type="GO" id="GO:0005506">
    <property type="term" value="F:iron ion binding"/>
    <property type="evidence" value="ECO:0007669"/>
    <property type="project" value="InterPro"/>
</dbReference>
<gene>
    <name evidence="10" type="ORF">RN001_010223</name>
</gene>
<keyword evidence="5 9" id="KW-0560">Oxidoreductase</keyword>
<evidence type="ECO:0000256" key="9">
    <source>
        <dbReference type="RuleBase" id="RU000461"/>
    </source>
</evidence>
<dbReference type="Gene3D" id="1.10.630.10">
    <property type="entry name" value="Cytochrome P450"/>
    <property type="match status" value="1"/>
</dbReference>
<dbReference type="InterPro" id="IPR002401">
    <property type="entry name" value="Cyt_P450_E_grp-I"/>
</dbReference>
<name>A0AAN7PW58_9COLE</name>
<dbReference type="Pfam" id="PF00067">
    <property type="entry name" value="p450"/>
    <property type="match status" value="1"/>
</dbReference>
<dbReference type="SUPFAM" id="SSF48264">
    <property type="entry name" value="Cytochrome P450"/>
    <property type="match status" value="1"/>
</dbReference>
<evidence type="ECO:0000256" key="1">
    <source>
        <dbReference type="ARBA" id="ARBA00001971"/>
    </source>
</evidence>
<keyword evidence="11" id="KW-1185">Reference proteome</keyword>